<gene>
    <name evidence="1" type="ORF">COV72_02220</name>
</gene>
<dbReference type="Proteomes" id="UP000229641">
    <property type="component" value="Unassembled WGS sequence"/>
</dbReference>
<sequence>MRWEVNNAEAKMKLAVMQPYLFPYIGYFQLINAVDRFVLYDDVSFIKQGWINRNRILVGGKPLFFTVPIKEQSSFRKIRETEIAEGVRWRNKLFASLKHAYGKAPYFNEAMDIAVRVLSAKTRLISEMAALSLISISDYLGIGIKFIHNPDSYNNSSLKNKERIIDICLKEKADEYINLSGGKELYSKEEFFAKGVGLRFLEPKEIRYGQFGTDFISRLSIIDVIMFNPVERIRDFLGEYTLS</sequence>
<organism evidence="1 2">
    <name type="scientific">Candidatus Ghiorseimicrobium undicola</name>
    <dbReference type="NCBI Taxonomy" id="1974746"/>
    <lineage>
        <taxon>Bacteria</taxon>
        <taxon>Pseudomonadati</taxon>
        <taxon>Candidatus Omnitrophota</taxon>
        <taxon>Candidatus Ghiorseimicrobium</taxon>
    </lineage>
</organism>
<dbReference type="Pfam" id="PF08889">
    <property type="entry name" value="WbqC"/>
    <property type="match status" value="1"/>
</dbReference>
<dbReference type="AlphaFoldDB" id="A0A2H0LZ48"/>
<proteinExistence type="predicted"/>
<reference evidence="1 2" key="1">
    <citation type="submission" date="2017-09" db="EMBL/GenBank/DDBJ databases">
        <title>Depth-based differentiation of microbial function through sediment-hosted aquifers and enrichment of novel symbionts in the deep terrestrial subsurface.</title>
        <authorList>
            <person name="Probst A.J."/>
            <person name="Ladd B."/>
            <person name="Jarett J.K."/>
            <person name="Geller-Mcgrath D.E."/>
            <person name="Sieber C.M."/>
            <person name="Emerson J.B."/>
            <person name="Anantharaman K."/>
            <person name="Thomas B.C."/>
            <person name="Malmstrom R."/>
            <person name="Stieglmeier M."/>
            <person name="Klingl A."/>
            <person name="Woyke T."/>
            <person name="Ryan C.M."/>
            <person name="Banfield J.F."/>
        </authorList>
    </citation>
    <scope>NUCLEOTIDE SEQUENCE [LARGE SCALE GENOMIC DNA]</scope>
    <source>
        <strain evidence="1">CG11_big_fil_rev_8_21_14_0_20_42_13</strain>
    </source>
</reference>
<comment type="caution">
    <text evidence="1">The sequence shown here is derived from an EMBL/GenBank/DDBJ whole genome shotgun (WGS) entry which is preliminary data.</text>
</comment>
<protein>
    <recommendedName>
        <fullName evidence="3">Glycine transferase</fullName>
    </recommendedName>
</protein>
<evidence type="ECO:0008006" key="3">
    <source>
        <dbReference type="Google" id="ProtNLM"/>
    </source>
</evidence>
<name>A0A2H0LZ48_9BACT</name>
<accession>A0A2H0LZ48</accession>
<dbReference type="EMBL" id="PCWA01000030">
    <property type="protein sequence ID" value="PIQ89652.1"/>
    <property type="molecule type" value="Genomic_DNA"/>
</dbReference>
<evidence type="ECO:0000313" key="1">
    <source>
        <dbReference type="EMBL" id="PIQ89652.1"/>
    </source>
</evidence>
<evidence type="ECO:0000313" key="2">
    <source>
        <dbReference type="Proteomes" id="UP000229641"/>
    </source>
</evidence>
<dbReference type="InterPro" id="IPR014985">
    <property type="entry name" value="WbqC"/>
</dbReference>